<keyword evidence="3" id="KW-1185">Reference proteome</keyword>
<organism evidence="2 3">
    <name type="scientific">Microbacterium resistens</name>
    <dbReference type="NCBI Taxonomy" id="156977"/>
    <lineage>
        <taxon>Bacteria</taxon>
        <taxon>Bacillati</taxon>
        <taxon>Actinomycetota</taxon>
        <taxon>Actinomycetes</taxon>
        <taxon>Micrococcales</taxon>
        <taxon>Microbacteriaceae</taxon>
        <taxon>Microbacterium</taxon>
    </lineage>
</organism>
<reference evidence="2 3" key="1">
    <citation type="submission" date="2023-01" db="EMBL/GenBank/DDBJ databases">
        <title>Characterization of estradiol degrading bacteria Microbacterium sp. MZT7 and reveal degrading genes through genome analysis.</title>
        <authorList>
            <person name="Hao P."/>
            <person name="Gao Y."/>
        </authorList>
    </citation>
    <scope>NUCLEOTIDE SEQUENCE [LARGE SCALE GENOMIC DNA]</scope>
    <source>
        <strain evidence="2 3">MZT7</strain>
    </source>
</reference>
<sequence>MGKNVLIIAIVVVAAYIVGVEAGRSRGKDYEDLRHQIERLWTSPEAQKSRKRAAKKIKKAVEEAGRRRRRALR</sequence>
<evidence type="ECO:0000256" key="1">
    <source>
        <dbReference type="SAM" id="MobiDB-lite"/>
    </source>
</evidence>
<evidence type="ECO:0000313" key="3">
    <source>
        <dbReference type="Proteomes" id="UP001199642"/>
    </source>
</evidence>
<name>A0ABY3RMX3_9MICO</name>
<evidence type="ECO:0008006" key="4">
    <source>
        <dbReference type="Google" id="ProtNLM"/>
    </source>
</evidence>
<feature type="region of interest" description="Disordered" evidence="1">
    <location>
        <begin position="44"/>
        <end position="73"/>
    </location>
</feature>
<gene>
    <name evidence="2" type="ORF">K8F61_09765</name>
</gene>
<evidence type="ECO:0000313" key="2">
    <source>
        <dbReference type="EMBL" id="UGS24996.1"/>
    </source>
</evidence>
<accession>A0ABY3RMX3</accession>
<dbReference type="EMBL" id="CP082781">
    <property type="protein sequence ID" value="UGS24996.1"/>
    <property type="molecule type" value="Genomic_DNA"/>
</dbReference>
<feature type="compositionally biased region" description="Basic residues" evidence="1">
    <location>
        <begin position="49"/>
        <end position="58"/>
    </location>
</feature>
<dbReference type="RefSeq" id="WP_067243320.1">
    <property type="nucleotide sequence ID" value="NZ_CP082781.1"/>
</dbReference>
<protein>
    <recommendedName>
        <fullName evidence="4">YtxH domain-containing protein</fullName>
    </recommendedName>
</protein>
<proteinExistence type="predicted"/>
<dbReference type="Proteomes" id="UP001199642">
    <property type="component" value="Chromosome"/>
</dbReference>